<dbReference type="Gene3D" id="3.40.1410.10">
    <property type="entry name" value="Chorismate lyase-like"/>
    <property type="match status" value="1"/>
</dbReference>
<dbReference type="SUPFAM" id="SSF64288">
    <property type="entry name" value="Chorismate lyase-like"/>
    <property type="match status" value="1"/>
</dbReference>
<evidence type="ECO:0000259" key="4">
    <source>
        <dbReference type="PROSITE" id="PS50949"/>
    </source>
</evidence>
<proteinExistence type="predicted"/>
<dbReference type="Pfam" id="PF07702">
    <property type="entry name" value="UTRA"/>
    <property type="match status" value="1"/>
</dbReference>
<dbReference type="SMART" id="SM00345">
    <property type="entry name" value="HTH_GNTR"/>
    <property type="match status" value="1"/>
</dbReference>
<dbReference type="GO" id="GO:0045892">
    <property type="term" value="P:negative regulation of DNA-templated transcription"/>
    <property type="evidence" value="ECO:0007669"/>
    <property type="project" value="TreeGrafter"/>
</dbReference>
<feature type="domain" description="HTH gntR-type" evidence="4">
    <location>
        <begin position="7"/>
        <end position="75"/>
    </location>
</feature>
<gene>
    <name evidence="5" type="ORF">SAMN04488004_1123</name>
</gene>
<evidence type="ECO:0000313" key="6">
    <source>
        <dbReference type="Proteomes" id="UP000199550"/>
    </source>
</evidence>
<keyword evidence="2" id="KW-0238">DNA-binding</keyword>
<dbReference type="PROSITE" id="PS50949">
    <property type="entry name" value="HTH_GNTR"/>
    <property type="match status" value="1"/>
</dbReference>
<dbReference type="GO" id="GO:0003700">
    <property type="term" value="F:DNA-binding transcription factor activity"/>
    <property type="evidence" value="ECO:0007669"/>
    <property type="project" value="InterPro"/>
</dbReference>
<reference evidence="5 6" key="1">
    <citation type="submission" date="2016-10" db="EMBL/GenBank/DDBJ databases">
        <authorList>
            <person name="de Groot N.N."/>
        </authorList>
    </citation>
    <scope>NUCLEOTIDE SEQUENCE [LARGE SCALE GENOMIC DNA]</scope>
    <source>
        <strain evidence="5 6">DSM 16199</strain>
    </source>
</reference>
<sequence>MPPKPPLPKYVQVSERLIREIAAGHLADGTRLPNERTMAQDLDLSVGTLRKALALLTEQGLLVRVQGSGNYIRQRPDVQSVYSFFRLERPNGGGLPTATVLDVTLCPKPQDAPAFGAAAQGWRIRRLRRIDDVPIAVEEIWLDAARAARLSADDLSDSLYRHYRDRLGLVITSVEDRIGLRAVPDWAPPDFAVKPGTMSAHISRVSRAADGARAEFSRTWFDHERARYVSRMGRG</sequence>
<dbReference type="STRING" id="195913.SAMN04488004_1123"/>
<organism evidence="5 6">
    <name type="scientific">Loktanella salsilacus</name>
    <dbReference type="NCBI Taxonomy" id="195913"/>
    <lineage>
        <taxon>Bacteria</taxon>
        <taxon>Pseudomonadati</taxon>
        <taxon>Pseudomonadota</taxon>
        <taxon>Alphaproteobacteria</taxon>
        <taxon>Rhodobacterales</taxon>
        <taxon>Roseobacteraceae</taxon>
        <taxon>Loktanella</taxon>
    </lineage>
</organism>
<keyword evidence="1" id="KW-0805">Transcription regulation</keyword>
<evidence type="ECO:0000256" key="2">
    <source>
        <dbReference type="ARBA" id="ARBA00023125"/>
    </source>
</evidence>
<dbReference type="EMBL" id="FOTF01000012">
    <property type="protein sequence ID" value="SFL27349.1"/>
    <property type="molecule type" value="Genomic_DNA"/>
</dbReference>
<dbReference type="InterPro" id="IPR036390">
    <property type="entry name" value="WH_DNA-bd_sf"/>
</dbReference>
<evidence type="ECO:0000256" key="3">
    <source>
        <dbReference type="ARBA" id="ARBA00023163"/>
    </source>
</evidence>
<dbReference type="Pfam" id="PF00392">
    <property type="entry name" value="GntR"/>
    <property type="match status" value="1"/>
</dbReference>
<dbReference type="Gene3D" id="1.10.10.10">
    <property type="entry name" value="Winged helix-like DNA-binding domain superfamily/Winged helix DNA-binding domain"/>
    <property type="match status" value="1"/>
</dbReference>
<dbReference type="InterPro" id="IPR050679">
    <property type="entry name" value="Bact_HTH_transcr_reg"/>
</dbReference>
<evidence type="ECO:0000313" key="5">
    <source>
        <dbReference type="EMBL" id="SFL27349.1"/>
    </source>
</evidence>
<dbReference type="CDD" id="cd07377">
    <property type="entry name" value="WHTH_GntR"/>
    <property type="match status" value="1"/>
</dbReference>
<dbReference type="InterPro" id="IPR036388">
    <property type="entry name" value="WH-like_DNA-bd_sf"/>
</dbReference>
<dbReference type="RefSeq" id="WP_245754226.1">
    <property type="nucleotide sequence ID" value="NZ_CAXIDI010000003.1"/>
</dbReference>
<dbReference type="Proteomes" id="UP000199550">
    <property type="component" value="Unassembled WGS sequence"/>
</dbReference>
<dbReference type="SUPFAM" id="SSF46785">
    <property type="entry name" value="Winged helix' DNA-binding domain"/>
    <property type="match status" value="1"/>
</dbReference>
<keyword evidence="6" id="KW-1185">Reference proteome</keyword>
<keyword evidence="3" id="KW-0804">Transcription</keyword>
<dbReference type="GO" id="GO:0003677">
    <property type="term" value="F:DNA binding"/>
    <property type="evidence" value="ECO:0007669"/>
    <property type="project" value="UniProtKB-KW"/>
</dbReference>
<accession>A0A1I4GBW1</accession>
<name>A0A1I4GBW1_9RHOB</name>
<evidence type="ECO:0000256" key="1">
    <source>
        <dbReference type="ARBA" id="ARBA00023015"/>
    </source>
</evidence>
<dbReference type="PANTHER" id="PTHR44846:SF1">
    <property type="entry name" value="MANNOSYL-D-GLYCERATE TRANSPORT_METABOLISM SYSTEM REPRESSOR MNGR-RELATED"/>
    <property type="match status" value="1"/>
</dbReference>
<dbReference type="InterPro" id="IPR028978">
    <property type="entry name" value="Chorismate_lyase_/UTRA_dom_sf"/>
</dbReference>
<dbReference type="SMART" id="SM00866">
    <property type="entry name" value="UTRA"/>
    <property type="match status" value="1"/>
</dbReference>
<dbReference type="AlphaFoldDB" id="A0A1I4GBW1"/>
<dbReference type="InterPro" id="IPR011663">
    <property type="entry name" value="UTRA"/>
</dbReference>
<dbReference type="PANTHER" id="PTHR44846">
    <property type="entry name" value="MANNOSYL-D-GLYCERATE TRANSPORT/METABOLISM SYSTEM REPRESSOR MNGR-RELATED"/>
    <property type="match status" value="1"/>
</dbReference>
<dbReference type="InterPro" id="IPR000524">
    <property type="entry name" value="Tscrpt_reg_HTH_GntR"/>
</dbReference>
<protein>
    <submittedName>
        <fullName evidence="5">Transcriptional regulator, GntR family</fullName>
    </submittedName>
</protein>